<keyword evidence="3" id="KW-1185">Reference proteome</keyword>
<keyword evidence="2" id="KW-0378">Hydrolase</keyword>
<dbReference type="SUPFAM" id="SSF53474">
    <property type="entry name" value="alpha/beta-Hydrolases"/>
    <property type="match status" value="1"/>
</dbReference>
<evidence type="ECO:0000313" key="3">
    <source>
        <dbReference type="Proteomes" id="UP000620124"/>
    </source>
</evidence>
<dbReference type="OrthoDB" id="408631at2759"/>
<dbReference type="EMBL" id="JACAZI010000017">
    <property type="protein sequence ID" value="KAF7342256.1"/>
    <property type="molecule type" value="Genomic_DNA"/>
</dbReference>
<comment type="caution">
    <text evidence="2">The sequence shown here is derived from an EMBL/GenBank/DDBJ whole genome shotgun (WGS) entry which is preliminary data.</text>
</comment>
<dbReference type="AlphaFoldDB" id="A0A8H6XKP7"/>
<dbReference type="Pfam" id="PF00135">
    <property type="entry name" value="COesterase"/>
    <property type="match status" value="2"/>
</dbReference>
<protein>
    <submittedName>
        <fullName evidence="2">Carboxylic ester hydrolase</fullName>
    </submittedName>
</protein>
<sequence length="339" mass="37054">MLLCPAAGGERRLNGRDISSFRQEFFGGIPFTKPLWNLRLRPPVLKSSFEPHTFNATDFGIVCLQTDLALSEMSEDCLIINVLRPSGVSHQAKLPVIVRYGGGFTVGNLRQPGERNRALLKVSLGGHLTGALNLGINDQLAALKWVQLPIEKFGDKDKVTVFGQSAGSIMTFILLNSPLHGLARAAILEFESQATTGIFTPERREDDWQHFVGGVALQTRPQYFKASASLAEATEIVPWAPALDGREGLIPDLPSVLPKREQFVRLPFIAGTVECAWIHSPLIFRYPGTTLTPTTLNTTDELHAAVVALSFPSSSPATLEKSIEILLQLYPDVPALGFM</sequence>
<evidence type="ECO:0000259" key="1">
    <source>
        <dbReference type="Pfam" id="PF00135"/>
    </source>
</evidence>
<accession>A0A8H6XKP7</accession>
<evidence type="ECO:0000313" key="2">
    <source>
        <dbReference type="EMBL" id="KAF7342256.1"/>
    </source>
</evidence>
<name>A0A8H6XKP7_9AGAR</name>
<reference evidence="2" key="1">
    <citation type="submission" date="2020-05" db="EMBL/GenBank/DDBJ databases">
        <title>Mycena genomes resolve the evolution of fungal bioluminescence.</title>
        <authorList>
            <person name="Tsai I.J."/>
        </authorList>
    </citation>
    <scope>NUCLEOTIDE SEQUENCE</scope>
    <source>
        <strain evidence="2">CCC161011</strain>
    </source>
</reference>
<dbReference type="InterPro" id="IPR002018">
    <property type="entry name" value="CarbesteraseB"/>
</dbReference>
<dbReference type="InterPro" id="IPR050309">
    <property type="entry name" value="Type-B_Carboxylest/Lipase"/>
</dbReference>
<dbReference type="Gene3D" id="3.40.50.1820">
    <property type="entry name" value="alpha/beta hydrolase"/>
    <property type="match status" value="1"/>
</dbReference>
<dbReference type="GO" id="GO:0016787">
    <property type="term" value="F:hydrolase activity"/>
    <property type="evidence" value="ECO:0007669"/>
    <property type="project" value="UniProtKB-KW"/>
</dbReference>
<dbReference type="Proteomes" id="UP000620124">
    <property type="component" value="Unassembled WGS sequence"/>
</dbReference>
<dbReference type="InterPro" id="IPR029058">
    <property type="entry name" value="AB_hydrolase_fold"/>
</dbReference>
<feature type="domain" description="Carboxylesterase type B" evidence="1">
    <location>
        <begin position="133"/>
        <end position="272"/>
    </location>
</feature>
<feature type="domain" description="Carboxylesterase type B" evidence="1">
    <location>
        <begin position="16"/>
        <end position="109"/>
    </location>
</feature>
<gene>
    <name evidence="2" type="ORF">MVEN_01813700</name>
</gene>
<organism evidence="2 3">
    <name type="scientific">Mycena venus</name>
    <dbReference type="NCBI Taxonomy" id="2733690"/>
    <lineage>
        <taxon>Eukaryota</taxon>
        <taxon>Fungi</taxon>
        <taxon>Dikarya</taxon>
        <taxon>Basidiomycota</taxon>
        <taxon>Agaricomycotina</taxon>
        <taxon>Agaricomycetes</taxon>
        <taxon>Agaricomycetidae</taxon>
        <taxon>Agaricales</taxon>
        <taxon>Marasmiineae</taxon>
        <taxon>Mycenaceae</taxon>
        <taxon>Mycena</taxon>
    </lineage>
</organism>
<proteinExistence type="predicted"/>
<dbReference type="PANTHER" id="PTHR11559">
    <property type="entry name" value="CARBOXYLESTERASE"/>
    <property type="match status" value="1"/>
</dbReference>